<dbReference type="SUPFAM" id="SSF52058">
    <property type="entry name" value="L domain-like"/>
    <property type="match status" value="2"/>
</dbReference>
<dbReference type="PROSITE" id="PS50011">
    <property type="entry name" value="PROTEIN_KINASE_DOM"/>
    <property type="match status" value="1"/>
</dbReference>
<dbReference type="InterPro" id="IPR003591">
    <property type="entry name" value="Leu-rich_rpt_typical-subtyp"/>
</dbReference>
<evidence type="ECO:0000259" key="23">
    <source>
        <dbReference type="PROSITE" id="PS50011"/>
    </source>
</evidence>
<feature type="signal peptide" evidence="22">
    <location>
        <begin position="1"/>
        <end position="25"/>
    </location>
</feature>
<keyword evidence="12" id="KW-0418">Kinase</keyword>
<evidence type="ECO:0000256" key="20">
    <source>
        <dbReference type="PROSITE-ProRule" id="PRU10141"/>
    </source>
</evidence>
<comment type="subcellular location">
    <subcellularLocation>
        <location evidence="1">Cell membrane</location>
    </subcellularLocation>
    <subcellularLocation>
        <location evidence="2">Membrane</location>
        <topology evidence="2">Single-pass type I membrane protein</topology>
    </subcellularLocation>
</comment>
<sequence>MPNLFNYLALVLSAVLVVFPPPSTAQPPQNPEAEALLRWKQSLRNQTIVSSWIFNQTNGNSSASSPCNWRGISCNAAGNVTGLNLAYTGLQGTLDHLNFSYCPLLLRLDLKVNRLNGTIPTNIGLLSNLVYLDLSTNSFSGTIPLSVANLTKVVELDFSRNAITGQLDSRLFPDRGSSQAKTGLLSLQRLLFQDTLLSGPLPPEIGNLEDLTILALDNSRFSGPIPQSLGNLSKITYLHLNQNGFSGQIPKSFSTLTKLADLSLFSNNLSGSVPEEIGNLSSLVVFHLIFNNLSGQLPPQVCQGGVLANFTAGYNNFTGPIPVSLKNCTSLYRVRLEYNQLTGNLDEDFGAYPNLTYIDLSNNNLQGKILPTWGECSNLTRLSLGGNSIGGEIPVEISQLNQLVVLDLSSNKITGKIPAQVGKLSKLLSLNLSDNRISGQIPFEIGGLSNLASLDLSMNMLSGPIPGQIGDISRLLFLSLSKNQLNGSIPYQIGNLGTLQSLLDLSDNSLTGEISPQLGKLMSLEALNLSHNYLSGSIPDSFSGMLSLSTIDLSFNELEGPLPDSKVFNSSPPEAFSHNKNLCGDSIQGLTPCNNSLSGGGGKENKGNSRLIIIAVSTSLGSLFLLLLLVGAIALHRKSNRRSQKEDGVIKGENIFLIQNFCGRIVYGDIIRATENFDDAYCIGQGGSARVYKVNLPSGQVVAVKKLFMNEGSDIGEIKSFANEVATLTEIRHRNIVKLYGFCYHEKHTFLVCEYMERGSLADVLRREKDAKELDWSKRVNVVKGVAHALSYLHHNCAPPIIHRDISSKNVLLDSEMEAHVSDFGTARFLKPDSSNWTAVAGTFGYIAPELSYTMAVTEKCDVYSFGVLTLEILMGSHPGELTSNLYSSVDNERIQLADVLDPRLPPPTSQKLQDELDSILNLAVWCLRVEPHSRPNMYDASQVLEMNARAGRESPELVKSIREGVDELPMLS</sequence>
<dbReference type="SMART" id="SM00369">
    <property type="entry name" value="LRR_TYP"/>
    <property type="match status" value="6"/>
</dbReference>
<protein>
    <recommendedName>
        <fullName evidence="3">non-specific serine/threonine protein kinase</fullName>
        <ecNumber evidence="3">2.7.11.1</ecNumber>
    </recommendedName>
</protein>
<name>A0AAV6L6G7_9ERIC</name>
<evidence type="ECO:0000256" key="14">
    <source>
        <dbReference type="ARBA" id="ARBA00022989"/>
    </source>
</evidence>
<evidence type="ECO:0000256" key="9">
    <source>
        <dbReference type="ARBA" id="ARBA00022729"/>
    </source>
</evidence>
<evidence type="ECO:0000256" key="18">
    <source>
        <dbReference type="ARBA" id="ARBA00047899"/>
    </source>
</evidence>
<comment type="catalytic activity">
    <reaction evidence="19">
        <text>L-seryl-[protein] + ATP = O-phospho-L-seryl-[protein] + ADP + H(+)</text>
        <dbReference type="Rhea" id="RHEA:17989"/>
        <dbReference type="Rhea" id="RHEA-COMP:9863"/>
        <dbReference type="Rhea" id="RHEA-COMP:11604"/>
        <dbReference type="ChEBI" id="CHEBI:15378"/>
        <dbReference type="ChEBI" id="CHEBI:29999"/>
        <dbReference type="ChEBI" id="CHEBI:30616"/>
        <dbReference type="ChEBI" id="CHEBI:83421"/>
        <dbReference type="ChEBI" id="CHEBI:456216"/>
        <dbReference type="EC" id="2.7.11.1"/>
    </reaction>
</comment>
<dbReference type="InterPro" id="IPR051716">
    <property type="entry name" value="Plant_RL_S/T_kinase"/>
</dbReference>
<dbReference type="InterPro" id="IPR013210">
    <property type="entry name" value="LRR_N_plant-typ"/>
</dbReference>
<keyword evidence="16" id="KW-0675">Receptor</keyword>
<dbReference type="FunFam" id="3.80.10.10:FF:000041">
    <property type="entry name" value="LRR receptor-like serine/threonine-protein kinase ERECTA"/>
    <property type="match status" value="1"/>
</dbReference>
<feature type="domain" description="Protein kinase" evidence="23">
    <location>
        <begin position="677"/>
        <end position="958"/>
    </location>
</feature>
<keyword evidence="10" id="KW-0677">Repeat</keyword>
<dbReference type="InterPro" id="IPR008266">
    <property type="entry name" value="Tyr_kinase_AS"/>
</dbReference>
<dbReference type="Pfam" id="PF00069">
    <property type="entry name" value="Pkinase"/>
    <property type="match status" value="1"/>
</dbReference>
<evidence type="ECO:0000256" key="12">
    <source>
        <dbReference type="ARBA" id="ARBA00022777"/>
    </source>
</evidence>
<evidence type="ECO:0000256" key="21">
    <source>
        <dbReference type="SAM" id="Phobius"/>
    </source>
</evidence>
<reference evidence="24" key="1">
    <citation type="submission" date="2020-08" db="EMBL/GenBank/DDBJ databases">
        <title>Plant Genome Project.</title>
        <authorList>
            <person name="Zhang R.-G."/>
        </authorList>
    </citation>
    <scope>NUCLEOTIDE SEQUENCE</scope>
    <source>
        <strain evidence="24">WSP0</strain>
        <tissue evidence="24">Leaf</tissue>
    </source>
</reference>
<evidence type="ECO:0000256" key="7">
    <source>
        <dbReference type="ARBA" id="ARBA00022679"/>
    </source>
</evidence>
<evidence type="ECO:0000256" key="16">
    <source>
        <dbReference type="ARBA" id="ARBA00023170"/>
    </source>
</evidence>
<dbReference type="GO" id="GO:0051707">
    <property type="term" value="P:response to other organism"/>
    <property type="evidence" value="ECO:0007669"/>
    <property type="project" value="UniProtKB-ARBA"/>
</dbReference>
<evidence type="ECO:0000256" key="2">
    <source>
        <dbReference type="ARBA" id="ARBA00004479"/>
    </source>
</evidence>
<evidence type="ECO:0000256" key="22">
    <source>
        <dbReference type="SAM" id="SignalP"/>
    </source>
</evidence>
<proteinExistence type="predicted"/>
<evidence type="ECO:0000256" key="17">
    <source>
        <dbReference type="ARBA" id="ARBA00023180"/>
    </source>
</evidence>
<comment type="catalytic activity">
    <reaction evidence="18">
        <text>L-threonyl-[protein] + ATP = O-phospho-L-threonyl-[protein] + ADP + H(+)</text>
        <dbReference type="Rhea" id="RHEA:46608"/>
        <dbReference type="Rhea" id="RHEA-COMP:11060"/>
        <dbReference type="Rhea" id="RHEA-COMP:11605"/>
        <dbReference type="ChEBI" id="CHEBI:15378"/>
        <dbReference type="ChEBI" id="CHEBI:30013"/>
        <dbReference type="ChEBI" id="CHEBI:30616"/>
        <dbReference type="ChEBI" id="CHEBI:61977"/>
        <dbReference type="ChEBI" id="CHEBI:456216"/>
        <dbReference type="EC" id="2.7.11.1"/>
    </reaction>
</comment>
<dbReference type="FunFam" id="3.80.10.10:FF:000177">
    <property type="entry name" value="Leucine-rich repeat receptor-like serine/threonine-protein kinase At1g17230"/>
    <property type="match status" value="1"/>
</dbReference>
<dbReference type="AlphaFoldDB" id="A0AAV6L6G7"/>
<dbReference type="Gene3D" id="3.30.200.20">
    <property type="entry name" value="Phosphorylase Kinase, domain 1"/>
    <property type="match status" value="1"/>
</dbReference>
<dbReference type="Pfam" id="PF00560">
    <property type="entry name" value="LRR_1"/>
    <property type="match status" value="4"/>
</dbReference>
<keyword evidence="7" id="KW-0808">Transferase</keyword>
<keyword evidence="13 20" id="KW-0067">ATP-binding</keyword>
<feature type="binding site" evidence="20">
    <location>
        <position position="706"/>
    </location>
    <ligand>
        <name>ATP</name>
        <dbReference type="ChEBI" id="CHEBI:30616"/>
    </ligand>
</feature>
<keyword evidence="9 22" id="KW-0732">Signal</keyword>
<keyword evidence="25" id="KW-1185">Reference proteome</keyword>
<evidence type="ECO:0000256" key="10">
    <source>
        <dbReference type="ARBA" id="ARBA00022737"/>
    </source>
</evidence>
<keyword evidence="15 21" id="KW-0472">Membrane</keyword>
<keyword evidence="5" id="KW-0597">Phosphoprotein</keyword>
<dbReference type="InterPro" id="IPR011009">
    <property type="entry name" value="Kinase-like_dom_sf"/>
</dbReference>
<comment type="caution">
    <text evidence="24">The sequence shown here is derived from an EMBL/GenBank/DDBJ whole genome shotgun (WGS) entry which is preliminary data.</text>
</comment>
<evidence type="ECO:0000256" key="5">
    <source>
        <dbReference type="ARBA" id="ARBA00022553"/>
    </source>
</evidence>
<evidence type="ECO:0000256" key="1">
    <source>
        <dbReference type="ARBA" id="ARBA00004236"/>
    </source>
</evidence>
<evidence type="ECO:0000256" key="4">
    <source>
        <dbReference type="ARBA" id="ARBA00022527"/>
    </source>
</evidence>
<evidence type="ECO:0000313" key="25">
    <source>
        <dbReference type="Proteomes" id="UP000823749"/>
    </source>
</evidence>
<keyword evidence="8 21" id="KW-0812">Transmembrane</keyword>
<dbReference type="FunFam" id="3.80.10.10:FF:000400">
    <property type="entry name" value="Nuclear pore complex protein NUP107"/>
    <property type="match status" value="1"/>
</dbReference>
<feature type="transmembrane region" description="Helical" evidence="21">
    <location>
        <begin position="611"/>
        <end position="635"/>
    </location>
</feature>
<organism evidence="24 25">
    <name type="scientific">Rhododendron griersonianum</name>
    <dbReference type="NCBI Taxonomy" id="479676"/>
    <lineage>
        <taxon>Eukaryota</taxon>
        <taxon>Viridiplantae</taxon>
        <taxon>Streptophyta</taxon>
        <taxon>Embryophyta</taxon>
        <taxon>Tracheophyta</taxon>
        <taxon>Spermatophyta</taxon>
        <taxon>Magnoliopsida</taxon>
        <taxon>eudicotyledons</taxon>
        <taxon>Gunneridae</taxon>
        <taxon>Pentapetalae</taxon>
        <taxon>asterids</taxon>
        <taxon>Ericales</taxon>
        <taxon>Ericaceae</taxon>
        <taxon>Ericoideae</taxon>
        <taxon>Rhodoreae</taxon>
        <taxon>Rhododendron</taxon>
    </lineage>
</organism>
<evidence type="ECO:0000256" key="11">
    <source>
        <dbReference type="ARBA" id="ARBA00022741"/>
    </source>
</evidence>
<dbReference type="PANTHER" id="PTHR48053">
    <property type="entry name" value="LEUCINE RICH REPEAT FAMILY PROTEIN, EXPRESSED"/>
    <property type="match status" value="1"/>
</dbReference>
<dbReference type="GO" id="GO:0006952">
    <property type="term" value="P:defense response"/>
    <property type="evidence" value="ECO:0007669"/>
    <property type="project" value="UniProtKB-ARBA"/>
</dbReference>
<dbReference type="InterPro" id="IPR055414">
    <property type="entry name" value="LRR_R13L4/SHOC2-like"/>
</dbReference>
<keyword evidence="14 21" id="KW-1133">Transmembrane helix</keyword>
<accession>A0AAV6L6G7</accession>
<dbReference type="Pfam" id="PF23598">
    <property type="entry name" value="LRR_14"/>
    <property type="match status" value="1"/>
</dbReference>
<dbReference type="FunFam" id="1.10.510.10:FF:000445">
    <property type="entry name" value="MDIS1-interacting receptor like kinase 2"/>
    <property type="match status" value="1"/>
</dbReference>
<dbReference type="InterPro" id="IPR017441">
    <property type="entry name" value="Protein_kinase_ATP_BS"/>
</dbReference>
<dbReference type="InterPro" id="IPR000719">
    <property type="entry name" value="Prot_kinase_dom"/>
</dbReference>
<dbReference type="InterPro" id="IPR032675">
    <property type="entry name" value="LRR_dom_sf"/>
</dbReference>
<dbReference type="Gene3D" id="3.80.10.10">
    <property type="entry name" value="Ribonuclease Inhibitor"/>
    <property type="match status" value="3"/>
</dbReference>
<dbReference type="Proteomes" id="UP000823749">
    <property type="component" value="Chromosome 2"/>
</dbReference>
<evidence type="ECO:0000313" key="24">
    <source>
        <dbReference type="EMBL" id="KAG5560650.1"/>
    </source>
</evidence>
<dbReference type="PROSITE" id="PS00107">
    <property type="entry name" value="PROTEIN_KINASE_ATP"/>
    <property type="match status" value="1"/>
</dbReference>
<evidence type="ECO:0000256" key="3">
    <source>
        <dbReference type="ARBA" id="ARBA00012513"/>
    </source>
</evidence>
<dbReference type="GO" id="GO:0005886">
    <property type="term" value="C:plasma membrane"/>
    <property type="evidence" value="ECO:0007669"/>
    <property type="project" value="UniProtKB-SubCell"/>
</dbReference>
<evidence type="ECO:0000256" key="13">
    <source>
        <dbReference type="ARBA" id="ARBA00022840"/>
    </source>
</evidence>
<keyword evidence="17" id="KW-0325">Glycoprotein</keyword>
<dbReference type="GO" id="GO:0004674">
    <property type="term" value="F:protein serine/threonine kinase activity"/>
    <property type="evidence" value="ECO:0007669"/>
    <property type="project" value="UniProtKB-KW"/>
</dbReference>
<dbReference type="Pfam" id="PF13855">
    <property type="entry name" value="LRR_8"/>
    <property type="match status" value="1"/>
</dbReference>
<dbReference type="PROSITE" id="PS00109">
    <property type="entry name" value="PROTEIN_KINASE_TYR"/>
    <property type="match status" value="1"/>
</dbReference>
<dbReference type="Gene3D" id="1.10.510.10">
    <property type="entry name" value="Transferase(Phosphotransferase) domain 1"/>
    <property type="match status" value="1"/>
</dbReference>
<dbReference type="GO" id="GO:0005524">
    <property type="term" value="F:ATP binding"/>
    <property type="evidence" value="ECO:0007669"/>
    <property type="project" value="UniProtKB-UniRule"/>
</dbReference>
<dbReference type="PRINTS" id="PR00019">
    <property type="entry name" value="LEURICHRPT"/>
</dbReference>
<dbReference type="FunFam" id="3.30.200.20:FF:000309">
    <property type="entry name" value="Leucine-rich repeat receptor protein kinase MSP1"/>
    <property type="match status" value="1"/>
</dbReference>
<evidence type="ECO:0000256" key="6">
    <source>
        <dbReference type="ARBA" id="ARBA00022614"/>
    </source>
</evidence>
<dbReference type="SUPFAM" id="SSF56112">
    <property type="entry name" value="Protein kinase-like (PK-like)"/>
    <property type="match status" value="1"/>
</dbReference>
<dbReference type="InterPro" id="IPR001611">
    <property type="entry name" value="Leu-rich_rpt"/>
</dbReference>
<evidence type="ECO:0000256" key="15">
    <source>
        <dbReference type="ARBA" id="ARBA00023136"/>
    </source>
</evidence>
<feature type="chain" id="PRO_5043338765" description="non-specific serine/threonine protein kinase" evidence="22">
    <location>
        <begin position="26"/>
        <end position="973"/>
    </location>
</feature>
<gene>
    <name evidence="24" type="ORF">RHGRI_003846</name>
</gene>
<dbReference type="PANTHER" id="PTHR48053:SF158">
    <property type="entry name" value="MDIS1-INTERACTING RECEPTOR LIKE KINASE 2-LIKE"/>
    <property type="match status" value="1"/>
</dbReference>
<dbReference type="Pfam" id="PF08263">
    <property type="entry name" value="LRRNT_2"/>
    <property type="match status" value="1"/>
</dbReference>
<dbReference type="EMBL" id="JACTNZ010000002">
    <property type="protein sequence ID" value="KAG5560650.1"/>
    <property type="molecule type" value="Genomic_DNA"/>
</dbReference>
<evidence type="ECO:0000256" key="8">
    <source>
        <dbReference type="ARBA" id="ARBA00022692"/>
    </source>
</evidence>
<keyword evidence="11 20" id="KW-0547">Nucleotide-binding</keyword>
<keyword evidence="6" id="KW-0433">Leucine-rich repeat</keyword>
<evidence type="ECO:0000256" key="19">
    <source>
        <dbReference type="ARBA" id="ARBA00048679"/>
    </source>
</evidence>
<dbReference type="EC" id="2.7.11.1" evidence="3"/>
<keyword evidence="4" id="KW-0723">Serine/threonine-protein kinase</keyword>